<dbReference type="EMBL" id="CM044704">
    <property type="protein sequence ID" value="KAI5669880.1"/>
    <property type="molecule type" value="Genomic_DNA"/>
</dbReference>
<accession>A0ACC0BB78</accession>
<dbReference type="Proteomes" id="UP001060085">
    <property type="component" value="Linkage Group LG04"/>
</dbReference>
<organism evidence="1 2">
    <name type="scientific">Catharanthus roseus</name>
    <name type="common">Madagascar periwinkle</name>
    <name type="synonym">Vinca rosea</name>
    <dbReference type="NCBI Taxonomy" id="4058"/>
    <lineage>
        <taxon>Eukaryota</taxon>
        <taxon>Viridiplantae</taxon>
        <taxon>Streptophyta</taxon>
        <taxon>Embryophyta</taxon>
        <taxon>Tracheophyta</taxon>
        <taxon>Spermatophyta</taxon>
        <taxon>Magnoliopsida</taxon>
        <taxon>eudicotyledons</taxon>
        <taxon>Gunneridae</taxon>
        <taxon>Pentapetalae</taxon>
        <taxon>asterids</taxon>
        <taxon>lamiids</taxon>
        <taxon>Gentianales</taxon>
        <taxon>Apocynaceae</taxon>
        <taxon>Rauvolfioideae</taxon>
        <taxon>Vinceae</taxon>
        <taxon>Catharanthinae</taxon>
        <taxon>Catharanthus</taxon>
    </lineage>
</organism>
<protein>
    <submittedName>
        <fullName evidence="1">Uncharacterized protein</fullName>
    </submittedName>
</protein>
<comment type="caution">
    <text evidence="1">The sequence shown here is derived from an EMBL/GenBank/DDBJ whole genome shotgun (WGS) entry which is preliminary data.</text>
</comment>
<evidence type="ECO:0000313" key="2">
    <source>
        <dbReference type="Proteomes" id="UP001060085"/>
    </source>
</evidence>
<keyword evidence="2" id="KW-1185">Reference proteome</keyword>
<gene>
    <name evidence="1" type="ORF">M9H77_19733</name>
</gene>
<sequence>MAVNSGEECQAAHTVLVLTDGVSKGPECDQQSPSEVLSSIKTQMSLDAQVKCQNHANLKTDVMDIYAASMLDVDLEVGKLATAKCNDETLGSLKTEDPLTRALQREISLHVGGKFMQLLMNNTFELPKFTSRDKCNERVFDTPTHRSRKYKRSASFNSRRVVLLFSILSSMGTMILIYLTLRVRQITEASAHM</sequence>
<name>A0ACC0BB78_CATRO</name>
<proteinExistence type="predicted"/>
<evidence type="ECO:0000313" key="1">
    <source>
        <dbReference type="EMBL" id="KAI5669880.1"/>
    </source>
</evidence>
<reference evidence="2" key="1">
    <citation type="journal article" date="2023" name="Nat. Plants">
        <title>Single-cell RNA sequencing provides a high-resolution roadmap for understanding the multicellular compartmentation of specialized metabolism.</title>
        <authorList>
            <person name="Sun S."/>
            <person name="Shen X."/>
            <person name="Li Y."/>
            <person name="Li Y."/>
            <person name="Wang S."/>
            <person name="Li R."/>
            <person name="Zhang H."/>
            <person name="Shen G."/>
            <person name="Guo B."/>
            <person name="Wei J."/>
            <person name="Xu J."/>
            <person name="St-Pierre B."/>
            <person name="Chen S."/>
            <person name="Sun C."/>
        </authorList>
    </citation>
    <scope>NUCLEOTIDE SEQUENCE [LARGE SCALE GENOMIC DNA]</scope>
</reference>